<reference evidence="1" key="1">
    <citation type="submission" date="2021-10" db="EMBL/GenBank/DDBJ databases">
        <title>Streptomyces nigrumlapis sp.nov.,an antimicrobial producing actinobacterium isolated from Black Gobi rocks.</title>
        <authorList>
            <person name="Wen Y."/>
            <person name="Zhang W."/>
            <person name="Liu X.G."/>
        </authorList>
    </citation>
    <scope>NUCLEOTIDE SEQUENCE</scope>
    <source>
        <strain evidence="1">ST13-2-2</strain>
    </source>
</reference>
<sequence length="111" mass="12183">MRGHHSVHNLAEHIAARSPGYGPVTNLVTGQAEMLDQIDPAWGRRFRSGGMDGTQTAQPCGHDPLERLAWIAGAWQGQDPYTNLAFFRGDDISVEQIAQFHGADPQEFSRG</sequence>
<accession>A0ABY4M8F4</accession>
<keyword evidence="2" id="KW-1185">Reference proteome</keyword>
<evidence type="ECO:0000313" key="1">
    <source>
        <dbReference type="EMBL" id="UQA92546.1"/>
    </source>
</evidence>
<protein>
    <submittedName>
        <fullName evidence="1">Uncharacterized protein</fullName>
    </submittedName>
</protein>
<proteinExistence type="predicted"/>
<dbReference type="Proteomes" id="UP000830115">
    <property type="component" value="Chromosome"/>
</dbReference>
<dbReference type="EMBL" id="CP086322">
    <property type="protein sequence ID" value="UQA92546.1"/>
    <property type="molecule type" value="Genomic_DNA"/>
</dbReference>
<organism evidence="1 2">
    <name type="scientific">Streptomyces halobius</name>
    <dbReference type="NCBI Taxonomy" id="2879846"/>
    <lineage>
        <taxon>Bacteria</taxon>
        <taxon>Bacillati</taxon>
        <taxon>Actinomycetota</taxon>
        <taxon>Actinomycetes</taxon>
        <taxon>Kitasatosporales</taxon>
        <taxon>Streptomycetaceae</taxon>
        <taxon>Streptomyces</taxon>
    </lineage>
</organism>
<evidence type="ECO:0000313" key="2">
    <source>
        <dbReference type="Proteomes" id="UP000830115"/>
    </source>
</evidence>
<dbReference type="RefSeq" id="WP_248863412.1">
    <property type="nucleotide sequence ID" value="NZ_CP086322.1"/>
</dbReference>
<name>A0ABY4M8F4_9ACTN</name>
<gene>
    <name evidence="1" type="ORF">K9S39_12575</name>
</gene>